<reference evidence="1 2" key="1">
    <citation type="submission" date="2020-04" db="EMBL/GenBank/DDBJ databases">
        <title>Novosphingobium sp. TW-4 isolated from soil.</title>
        <authorList>
            <person name="Dahal R.H."/>
            <person name="Chaudhary D.K."/>
        </authorList>
    </citation>
    <scope>NUCLEOTIDE SEQUENCE [LARGE SCALE GENOMIC DNA]</scope>
    <source>
        <strain evidence="1 2">TW-4</strain>
    </source>
</reference>
<sequence length="426" mass="46370">MSRTFWFSPVPPSRTDIAQYSARIVPHLSSRIELQVLHPGAAQGDGQLGAQPMAGVSPRALNASWSCLYNIGNNPVFHGEILHTARRHPGVVVLHDRSLQDLCHAVLDREAADNGGMASYAAAMAHWYGRPGREAARAVHAGDATISSIAGDFPLFEVALQGALGAVTHNPLVADEISERFPGMPVATLPLPYSPPAEPAPGPPQLTPDRPIRLVMFGYLNPNRRLCEFLRAWAQSPWKHRFELDLAGEMNNGPEVRSAIAEAGLGERVRDHGFLPDDRLDALIRQAHLVLNLRNPTMGEASGSQLRIWANGAASVVSGTGWYRQLPQGSVLQISTEREHEDLLALLDDLAEGRIDPGKVARRGAQCLSASDPALYAAALAEWLVERREAMFAHWSETALIEATARNYAACTPPRFIPRLPDRLLG</sequence>
<evidence type="ECO:0000313" key="1">
    <source>
        <dbReference type="EMBL" id="NML92241.1"/>
    </source>
</evidence>
<gene>
    <name evidence="1" type="ORF">HHL27_00965</name>
</gene>
<dbReference type="SUPFAM" id="SSF53756">
    <property type="entry name" value="UDP-Glycosyltransferase/glycogen phosphorylase"/>
    <property type="match status" value="1"/>
</dbReference>
<dbReference type="GO" id="GO:0016740">
    <property type="term" value="F:transferase activity"/>
    <property type="evidence" value="ECO:0007669"/>
    <property type="project" value="UniProtKB-KW"/>
</dbReference>
<dbReference type="AlphaFoldDB" id="A0A7Y0G7S2"/>
<dbReference type="Gene3D" id="3.40.50.2000">
    <property type="entry name" value="Glycogen Phosphorylase B"/>
    <property type="match status" value="1"/>
</dbReference>
<evidence type="ECO:0000313" key="2">
    <source>
        <dbReference type="Proteomes" id="UP000583556"/>
    </source>
</evidence>
<keyword evidence="2" id="KW-1185">Reference proteome</keyword>
<keyword evidence="1" id="KW-0808">Transferase</keyword>
<proteinExistence type="predicted"/>
<protein>
    <submittedName>
        <fullName evidence="1">Glycosyltransferase family 4 protein</fullName>
    </submittedName>
</protein>
<comment type="caution">
    <text evidence="1">The sequence shown here is derived from an EMBL/GenBank/DDBJ whole genome shotgun (WGS) entry which is preliminary data.</text>
</comment>
<name>A0A7Y0G7S2_9SPHN</name>
<dbReference type="EMBL" id="JABBGM010000001">
    <property type="protein sequence ID" value="NML92241.1"/>
    <property type="molecule type" value="Genomic_DNA"/>
</dbReference>
<dbReference type="Proteomes" id="UP000583556">
    <property type="component" value="Unassembled WGS sequence"/>
</dbReference>
<accession>A0A7Y0G7S2</accession>
<dbReference type="RefSeq" id="WP_169491512.1">
    <property type="nucleotide sequence ID" value="NZ_JABBGM010000001.1"/>
</dbReference>
<organism evidence="1 2">
    <name type="scientific">Novosphingobium olei</name>
    <dbReference type="NCBI Taxonomy" id="2728851"/>
    <lineage>
        <taxon>Bacteria</taxon>
        <taxon>Pseudomonadati</taxon>
        <taxon>Pseudomonadota</taxon>
        <taxon>Alphaproteobacteria</taxon>
        <taxon>Sphingomonadales</taxon>
        <taxon>Sphingomonadaceae</taxon>
        <taxon>Novosphingobium</taxon>
    </lineage>
</organism>